<dbReference type="Proteomes" id="UP000831151">
    <property type="component" value="Chromosome"/>
</dbReference>
<dbReference type="PANTHER" id="PTHR43588:SF1">
    <property type="entry name" value="COBALT-PRECORRIN-8 METHYLMUTASE"/>
    <property type="match status" value="1"/>
</dbReference>
<reference evidence="6" key="1">
    <citation type="submission" date="2022-04" db="EMBL/GenBank/DDBJ databases">
        <title>Complete genome sequences of Ezakiella coagulans and Fenollaria massiliensis.</title>
        <authorList>
            <person name="France M.T."/>
            <person name="Clifford J."/>
            <person name="Narina S."/>
            <person name="Rutt L."/>
            <person name="Ravel J."/>
        </authorList>
    </citation>
    <scope>NUCLEOTIDE SEQUENCE</scope>
    <source>
        <strain evidence="6">C0061C2</strain>
    </source>
</reference>
<dbReference type="InterPro" id="IPR003722">
    <property type="entry name" value="Cbl_synth_CobH/CbiC"/>
</dbReference>
<dbReference type="Gene3D" id="3.40.50.10230">
    <property type="entry name" value="Cobalamin biosynthesis CobH/CbiC, precorrin-8X methylmutase"/>
    <property type="match status" value="1"/>
</dbReference>
<keyword evidence="4" id="KW-0413">Isomerase</keyword>
<organism evidence="6 7">
    <name type="scientific">Fenollaria massiliensis</name>
    <dbReference type="NCBI Taxonomy" id="938288"/>
    <lineage>
        <taxon>Bacteria</taxon>
        <taxon>Bacillati</taxon>
        <taxon>Bacillota</taxon>
        <taxon>Clostridia</taxon>
        <taxon>Eubacteriales</taxon>
        <taxon>Fenollaria</taxon>
    </lineage>
</organism>
<dbReference type="InterPro" id="IPR036588">
    <property type="entry name" value="CobH/CbiC_sf"/>
</dbReference>
<dbReference type="GO" id="GO:0009236">
    <property type="term" value="P:cobalamin biosynthetic process"/>
    <property type="evidence" value="ECO:0007669"/>
    <property type="project" value="UniProtKB-KW"/>
</dbReference>
<evidence type="ECO:0000259" key="5">
    <source>
        <dbReference type="Pfam" id="PF02570"/>
    </source>
</evidence>
<keyword evidence="7" id="KW-1185">Reference proteome</keyword>
<feature type="domain" description="Cobalamin biosynthesis precorrin-8X methylmutase CobH/CbiC" evidence="5">
    <location>
        <begin position="12"/>
        <end position="204"/>
    </location>
</feature>
<dbReference type="EMBL" id="CP096649">
    <property type="protein sequence ID" value="UQK59585.1"/>
    <property type="molecule type" value="Genomic_DNA"/>
</dbReference>
<evidence type="ECO:0000313" key="6">
    <source>
        <dbReference type="EMBL" id="UQK59585.1"/>
    </source>
</evidence>
<sequence>MMYNYDNNPMNIENTSMDIIDKELEGTKFTDTEKLIVKRMIHSTGDFDYKNIIDIRNNFLDEALDALKKGAKIYTDTRMTMAGVNETSLKKLNCEIINHIKDDDVRELAKEKGTTRSYQAIEKTIGEDIAIYSVGNAPTALYRIIELIKEEKIHPKAVIGVPVGFVGAAESKEALREVGIAQISTVGNKGGSNVAASIINALLYILYRK</sequence>
<evidence type="ECO:0000313" key="7">
    <source>
        <dbReference type="Proteomes" id="UP000831151"/>
    </source>
</evidence>
<dbReference type="GO" id="GO:0016993">
    <property type="term" value="F:precorrin-8X methylmutase activity"/>
    <property type="evidence" value="ECO:0007669"/>
    <property type="project" value="InterPro"/>
</dbReference>
<protein>
    <submittedName>
        <fullName evidence="6">Precorrin-8X methylmutase</fullName>
    </submittedName>
</protein>
<evidence type="ECO:0000256" key="2">
    <source>
        <dbReference type="ARBA" id="ARBA00009774"/>
    </source>
</evidence>
<name>A0A9E7DKH6_9FIRM</name>
<evidence type="ECO:0000256" key="3">
    <source>
        <dbReference type="ARBA" id="ARBA00022573"/>
    </source>
</evidence>
<evidence type="ECO:0000256" key="4">
    <source>
        <dbReference type="ARBA" id="ARBA00023235"/>
    </source>
</evidence>
<comment type="similarity">
    <text evidence="2">Belongs to the CobH/CbiC family.</text>
</comment>
<dbReference type="RefSeq" id="WP_249242991.1">
    <property type="nucleotide sequence ID" value="NZ_CP096649.1"/>
</dbReference>
<keyword evidence="3" id="KW-0169">Cobalamin biosynthesis</keyword>
<accession>A0A9E7DKH6</accession>
<dbReference type="AlphaFoldDB" id="A0A9E7DKH6"/>
<gene>
    <name evidence="6" type="ORF">M1R53_02765</name>
</gene>
<evidence type="ECO:0000256" key="1">
    <source>
        <dbReference type="ARBA" id="ARBA00004953"/>
    </source>
</evidence>
<dbReference type="KEGG" id="fms:M1R53_02765"/>
<dbReference type="SUPFAM" id="SSF63965">
    <property type="entry name" value="Precorrin-8X methylmutase CbiC/CobH"/>
    <property type="match status" value="1"/>
</dbReference>
<comment type="pathway">
    <text evidence="1">Cofactor biosynthesis; adenosylcobalamin biosynthesis.</text>
</comment>
<proteinExistence type="inferred from homology"/>
<dbReference type="PANTHER" id="PTHR43588">
    <property type="entry name" value="COBALT-PRECORRIN-8 METHYLMUTASE"/>
    <property type="match status" value="1"/>
</dbReference>
<dbReference type="Pfam" id="PF02570">
    <property type="entry name" value="CbiC"/>
    <property type="match status" value="1"/>
</dbReference>